<organism evidence="1">
    <name type="scientific">Anguilla anguilla</name>
    <name type="common">European freshwater eel</name>
    <name type="synonym">Muraena anguilla</name>
    <dbReference type="NCBI Taxonomy" id="7936"/>
    <lineage>
        <taxon>Eukaryota</taxon>
        <taxon>Metazoa</taxon>
        <taxon>Chordata</taxon>
        <taxon>Craniata</taxon>
        <taxon>Vertebrata</taxon>
        <taxon>Euteleostomi</taxon>
        <taxon>Actinopterygii</taxon>
        <taxon>Neopterygii</taxon>
        <taxon>Teleostei</taxon>
        <taxon>Anguilliformes</taxon>
        <taxon>Anguillidae</taxon>
        <taxon>Anguilla</taxon>
    </lineage>
</organism>
<sequence length="31" mass="3871">MIEIHNINQKQLNFECIDLHFIRYLIYSVMM</sequence>
<name>A0A0E9PJ53_ANGAN</name>
<reference evidence="1" key="1">
    <citation type="submission" date="2014-11" db="EMBL/GenBank/DDBJ databases">
        <authorList>
            <person name="Amaro Gonzalez C."/>
        </authorList>
    </citation>
    <scope>NUCLEOTIDE SEQUENCE</scope>
</reference>
<dbReference type="AlphaFoldDB" id="A0A0E9PJ53"/>
<protein>
    <submittedName>
        <fullName evidence="1">Uncharacterized protein</fullName>
    </submittedName>
</protein>
<evidence type="ECO:0000313" key="1">
    <source>
        <dbReference type="EMBL" id="JAH04297.1"/>
    </source>
</evidence>
<reference evidence="1" key="2">
    <citation type="journal article" date="2015" name="Fish Shellfish Immunol.">
        <title>Early steps in the European eel (Anguilla anguilla)-Vibrio vulnificus interaction in the gills: Role of the RtxA13 toxin.</title>
        <authorList>
            <person name="Callol A."/>
            <person name="Pajuelo D."/>
            <person name="Ebbesson L."/>
            <person name="Teles M."/>
            <person name="MacKenzie S."/>
            <person name="Amaro C."/>
        </authorList>
    </citation>
    <scope>NUCLEOTIDE SEQUENCE</scope>
</reference>
<accession>A0A0E9PJ53</accession>
<proteinExistence type="predicted"/>
<dbReference type="EMBL" id="GBXM01104280">
    <property type="protein sequence ID" value="JAH04297.1"/>
    <property type="molecule type" value="Transcribed_RNA"/>
</dbReference>